<dbReference type="OMA" id="FKGWTLY"/>
<dbReference type="NCBIfam" id="TIGR01500">
    <property type="entry name" value="sepiapter_red"/>
    <property type="match status" value="1"/>
</dbReference>
<dbReference type="InterPro" id="IPR002347">
    <property type="entry name" value="SDR_fam"/>
</dbReference>
<reference evidence="9" key="1">
    <citation type="journal article" date="2011" name="Genome Res.">
        <title>Phylogeny-wide analysis of social amoeba genomes highlights ancient origins for complex intercellular communication.</title>
        <authorList>
            <person name="Heidel A.J."/>
            <person name="Lawal H.M."/>
            <person name="Felder M."/>
            <person name="Schilde C."/>
            <person name="Helps N.R."/>
            <person name="Tunggal B."/>
            <person name="Rivero F."/>
            <person name="John U."/>
            <person name="Schleicher M."/>
            <person name="Eichinger L."/>
            <person name="Platzer M."/>
            <person name="Noegel A.A."/>
            <person name="Schaap P."/>
            <person name="Gloeckner G."/>
        </authorList>
    </citation>
    <scope>NUCLEOTIDE SEQUENCE [LARGE SCALE GENOMIC DNA]</scope>
    <source>
        <strain evidence="9">SH3</strain>
    </source>
</reference>
<dbReference type="PANTHER" id="PTHR44085">
    <property type="entry name" value="SEPIAPTERIN REDUCTASE"/>
    <property type="match status" value="1"/>
</dbReference>
<evidence type="ECO:0000256" key="1">
    <source>
        <dbReference type="ARBA" id="ARBA00004496"/>
    </source>
</evidence>
<dbReference type="KEGG" id="dfa:DFA_01076"/>
<dbReference type="GO" id="GO:0006729">
    <property type="term" value="P:tetrahydrobiopterin biosynthetic process"/>
    <property type="evidence" value="ECO:0007669"/>
    <property type="project" value="InterPro"/>
</dbReference>
<dbReference type="InterPro" id="IPR006393">
    <property type="entry name" value="Sepiapterin_red"/>
</dbReference>
<keyword evidence="7" id="KW-0560">Oxidoreductase</keyword>
<comment type="subcellular location">
    <subcellularLocation>
        <location evidence="1">Cytoplasm</location>
    </subcellularLocation>
</comment>
<evidence type="ECO:0000256" key="2">
    <source>
        <dbReference type="ARBA" id="ARBA00010483"/>
    </source>
</evidence>
<dbReference type="Gene3D" id="3.40.50.720">
    <property type="entry name" value="NAD(P)-binding Rossmann-like Domain"/>
    <property type="match status" value="1"/>
</dbReference>
<proteinExistence type="inferred from homology"/>
<dbReference type="RefSeq" id="XP_004359051.1">
    <property type="nucleotide sequence ID" value="XM_004358994.1"/>
</dbReference>
<dbReference type="AlphaFoldDB" id="F4PQN4"/>
<evidence type="ECO:0000256" key="7">
    <source>
        <dbReference type="ARBA" id="ARBA00023002"/>
    </source>
</evidence>
<dbReference type="GO" id="GO:0005737">
    <property type="term" value="C:cytoplasm"/>
    <property type="evidence" value="ECO:0007669"/>
    <property type="project" value="UniProtKB-SubCell"/>
</dbReference>
<keyword evidence="6" id="KW-0521">NADP</keyword>
<evidence type="ECO:0000313" key="9">
    <source>
        <dbReference type="Proteomes" id="UP000007797"/>
    </source>
</evidence>
<evidence type="ECO:0000256" key="6">
    <source>
        <dbReference type="ARBA" id="ARBA00022857"/>
    </source>
</evidence>
<gene>
    <name evidence="8" type="primary">sr</name>
    <name evidence="8" type="ORF">DFA_01076</name>
</gene>
<protein>
    <recommendedName>
        <fullName evidence="4">Sepiapterin reductase</fullName>
        <ecNumber evidence="3">1.1.1.153</ecNumber>
    </recommendedName>
</protein>
<accession>F4PQN4</accession>
<dbReference type="Proteomes" id="UP000007797">
    <property type="component" value="Unassembled WGS sequence"/>
</dbReference>
<dbReference type="InterPro" id="IPR051721">
    <property type="entry name" value="Biopterin_syn/organic_redct"/>
</dbReference>
<keyword evidence="9" id="KW-1185">Reference proteome</keyword>
<dbReference type="GeneID" id="14874093"/>
<dbReference type="EMBL" id="GL883010">
    <property type="protein sequence ID" value="EGG21201.1"/>
    <property type="molecule type" value="Genomic_DNA"/>
</dbReference>
<dbReference type="OrthoDB" id="153074at2759"/>
<organism evidence="8 9">
    <name type="scientific">Cavenderia fasciculata</name>
    <name type="common">Slime mold</name>
    <name type="synonym">Dictyostelium fasciculatum</name>
    <dbReference type="NCBI Taxonomy" id="261658"/>
    <lineage>
        <taxon>Eukaryota</taxon>
        <taxon>Amoebozoa</taxon>
        <taxon>Evosea</taxon>
        <taxon>Eumycetozoa</taxon>
        <taxon>Dictyostelia</taxon>
        <taxon>Acytosteliales</taxon>
        <taxon>Cavenderiaceae</taxon>
        <taxon>Cavenderia</taxon>
    </lineage>
</organism>
<dbReference type="EC" id="1.1.1.153" evidence="3"/>
<dbReference type="PANTHER" id="PTHR44085:SF2">
    <property type="entry name" value="SEPIAPTERIN REDUCTASE"/>
    <property type="match status" value="1"/>
</dbReference>
<name>F4PQN4_CACFS</name>
<dbReference type="InterPro" id="IPR036291">
    <property type="entry name" value="NAD(P)-bd_dom_sf"/>
</dbReference>
<dbReference type="Pfam" id="PF00106">
    <property type="entry name" value="adh_short"/>
    <property type="match status" value="1"/>
</dbReference>
<keyword evidence="5" id="KW-0963">Cytoplasm</keyword>
<sequence>MDSNKLKMKVLAIVTGASRGFGYSIVKELIKKTTAEAQASHIDFKLYARSLSSLESTEKLIKELLPQGNKIDNFAIDFSDIEQSEATFKKSLENVSFGEYQKVIFFNNHGSLSFLQRIDSLTNFIQIKKDLDMNITSFLVTSSIFLSKIREQNTPLLTNTSFFLVNSSSLAGIKPFDTWGIYCTTKAAREMLLRVISEESKSIPNIKTLNYSPGAMDTDMQGEVRANTIDEESKKYFVNLKEEGKLVDPFKSAAKMMVLLFENTFESAAHLDYHDLPVIQ</sequence>
<evidence type="ECO:0000256" key="4">
    <source>
        <dbReference type="ARBA" id="ARBA00019170"/>
    </source>
</evidence>
<evidence type="ECO:0000313" key="8">
    <source>
        <dbReference type="EMBL" id="EGG21201.1"/>
    </source>
</evidence>
<comment type="similarity">
    <text evidence="2">Belongs to the sepiapterin reductase family.</text>
</comment>
<dbReference type="PRINTS" id="PR00081">
    <property type="entry name" value="GDHRDH"/>
</dbReference>
<evidence type="ECO:0000256" key="3">
    <source>
        <dbReference type="ARBA" id="ARBA00013075"/>
    </source>
</evidence>
<dbReference type="SUPFAM" id="SSF51735">
    <property type="entry name" value="NAD(P)-binding Rossmann-fold domains"/>
    <property type="match status" value="1"/>
</dbReference>
<evidence type="ECO:0000256" key="5">
    <source>
        <dbReference type="ARBA" id="ARBA00022490"/>
    </source>
</evidence>
<dbReference type="STRING" id="1054147.F4PQN4"/>
<dbReference type="GO" id="GO:0004757">
    <property type="term" value="F:sepiapterin reductase (NADP+) activity"/>
    <property type="evidence" value="ECO:0007669"/>
    <property type="project" value="UniProtKB-EC"/>
</dbReference>